<gene>
    <name evidence="1" type="ORF">E2C01_040053</name>
</gene>
<reference evidence="1 2" key="1">
    <citation type="submission" date="2019-05" db="EMBL/GenBank/DDBJ databases">
        <title>Another draft genome of Portunus trituberculatus and its Hox gene families provides insights of decapod evolution.</title>
        <authorList>
            <person name="Jeong J.-H."/>
            <person name="Song I."/>
            <person name="Kim S."/>
            <person name="Choi T."/>
            <person name="Kim D."/>
            <person name="Ryu S."/>
            <person name="Kim W."/>
        </authorList>
    </citation>
    <scope>NUCLEOTIDE SEQUENCE [LARGE SCALE GENOMIC DNA]</scope>
    <source>
        <tissue evidence="1">Muscle</tissue>
    </source>
</reference>
<sequence>MRKENKQREGIQSLIQAKIQHEAALPWQALSGQWLCCTAQPSHQLLLSPPTPCMLHGGGRHDKLTLKCHLVLLS</sequence>
<dbReference type="AlphaFoldDB" id="A0A5B7FLF3"/>
<organism evidence="1 2">
    <name type="scientific">Portunus trituberculatus</name>
    <name type="common">Swimming crab</name>
    <name type="synonym">Neptunus trituberculatus</name>
    <dbReference type="NCBI Taxonomy" id="210409"/>
    <lineage>
        <taxon>Eukaryota</taxon>
        <taxon>Metazoa</taxon>
        <taxon>Ecdysozoa</taxon>
        <taxon>Arthropoda</taxon>
        <taxon>Crustacea</taxon>
        <taxon>Multicrustacea</taxon>
        <taxon>Malacostraca</taxon>
        <taxon>Eumalacostraca</taxon>
        <taxon>Eucarida</taxon>
        <taxon>Decapoda</taxon>
        <taxon>Pleocyemata</taxon>
        <taxon>Brachyura</taxon>
        <taxon>Eubrachyura</taxon>
        <taxon>Portunoidea</taxon>
        <taxon>Portunidae</taxon>
        <taxon>Portuninae</taxon>
        <taxon>Portunus</taxon>
    </lineage>
</organism>
<comment type="caution">
    <text evidence="1">The sequence shown here is derived from an EMBL/GenBank/DDBJ whole genome shotgun (WGS) entry which is preliminary data.</text>
</comment>
<protein>
    <submittedName>
        <fullName evidence="1">Uncharacterized protein</fullName>
    </submittedName>
</protein>
<name>A0A5B7FLF3_PORTR</name>
<dbReference type="EMBL" id="VSRR010007156">
    <property type="protein sequence ID" value="MPC46336.1"/>
    <property type="molecule type" value="Genomic_DNA"/>
</dbReference>
<keyword evidence="2" id="KW-1185">Reference proteome</keyword>
<evidence type="ECO:0000313" key="2">
    <source>
        <dbReference type="Proteomes" id="UP000324222"/>
    </source>
</evidence>
<accession>A0A5B7FLF3</accession>
<proteinExistence type="predicted"/>
<dbReference type="Proteomes" id="UP000324222">
    <property type="component" value="Unassembled WGS sequence"/>
</dbReference>
<evidence type="ECO:0000313" key="1">
    <source>
        <dbReference type="EMBL" id="MPC46336.1"/>
    </source>
</evidence>